<protein>
    <recommendedName>
        <fullName evidence="2">SWIM-type domain-containing protein</fullName>
    </recommendedName>
</protein>
<evidence type="ECO:0000256" key="1">
    <source>
        <dbReference type="PROSITE-ProRule" id="PRU00325"/>
    </source>
</evidence>
<sequence length="122" mass="12621">MIDLHDDGVAATRCSCPYDWGGACKHVVAVLLKYIAAPEAIAQRPSLGGMLEGLDREALVALLVRRAKEDRGLTGWLEAELVAGMASTGAQRTAVDPEPIRRQATALLSGGPAGAAGAMKGP</sequence>
<dbReference type="AlphaFoldDB" id="K0Q4S4"/>
<evidence type="ECO:0000313" key="4">
    <source>
        <dbReference type="Proteomes" id="UP000009319"/>
    </source>
</evidence>
<reference evidence="3 4" key="1">
    <citation type="journal article" date="2013" name="Genome Announc.">
        <title>Draft Genome Sequence of Rhizobium mesoamericanum STM3625, a Nitrogen-Fixing Symbiont of Mimosa pudica Isolated in French Guiana (South America).</title>
        <authorList>
            <person name="Moulin L."/>
            <person name="Mornico D."/>
            <person name="Melkonian R."/>
            <person name="Klonowska A."/>
        </authorList>
    </citation>
    <scope>NUCLEOTIDE SEQUENCE [LARGE SCALE GENOMIC DNA]</scope>
    <source>
        <strain evidence="3 4">STM3625</strain>
    </source>
</reference>
<accession>K0Q4S4</accession>
<gene>
    <name evidence="3" type="ORF">BN77_p30031</name>
</gene>
<keyword evidence="1" id="KW-0862">Zinc</keyword>
<dbReference type="PROSITE" id="PS50966">
    <property type="entry name" value="ZF_SWIM"/>
    <property type="match status" value="1"/>
</dbReference>
<dbReference type="Pfam" id="PF04434">
    <property type="entry name" value="SWIM"/>
    <property type="match status" value="1"/>
</dbReference>
<dbReference type="HOGENOM" id="CLU_2024886_0_0_5"/>
<dbReference type="InterPro" id="IPR007527">
    <property type="entry name" value="Znf_SWIM"/>
</dbReference>
<evidence type="ECO:0000313" key="3">
    <source>
        <dbReference type="EMBL" id="CCM79607.1"/>
    </source>
</evidence>
<dbReference type="GO" id="GO:0008270">
    <property type="term" value="F:zinc ion binding"/>
    <property type="evidence" value="ECO:0007669"/>
    <property type="project" value="UniProtKB-KW"/>
</dbReference>
<evidence type="ECO:0000259" key="2">
    <source>
        <dbReference type="PROSITE" id="PS50966"/>
    </source>
</evidence>
<name>K0Q4S4_9HYPH</name>
<keyword evidence="4" id="KW-1185">Reference proteome</keyword>
<keyword evidence="1" id="KW-0863">Zinc-finger</keyword>
<organism evidence="3 4">
    <name type="scientific">Rhizobium mesoamericanum STM3625</name>
    <dbReference type="NCBI Taxonomy" id="1211777"/>
    <lineage>
        <taxon>Bacteria</taxon>
        <taxon>Pseudomonadati</taxon>
        <taxon>Pseudomonadota</taxon>
        <taxon>Alphaproteobacteria</taxon>
        <taxon>Hyphomicrobiales</taxon>
        <taxon>Rhizobiaceae</taxon>
        <taxon>Rhizobium/Agrobacterium group</taxon>
        <taxon>Rhizobium</taxon>
    </lineage>
</organism>
<dbReference type="RefSeq" id="WP_007538509.1">
    <property type="nucleotide sequence ID" value="NZ_HF536774.1"/>
</dbReference>
<dbReference type="EMBL" id="CANI01000050">
    <property type="protein sequence ID" value="CCM79607.1"/>
    <property type="molecule type" value="Genomic_DNA"/>
</dbReference>
<comment type="caution">
    <text evidence="3">The sequence shown here is derived from an EMBL/GenBank/DDBJ whole genome shotgun (WGS) entry which is preliminary data.</text>
</comment>
<proteinExistence type="predicted"/>
<dbReference type="Proteomes" id="UP000009319">
    <property type="component" value="Unassembled WGS sequence"/>
</dbReference>
<keyword evidence="1" id="KW-0479">Metal-binding</keyword>
<feature type="domain" description="SWIM-type" evidence="2">
    <location>
        <begin position="2"/>
        <end position="35"/>
    </location>
</feature>
<dbReference type="STRING" id="1211777.BN77_p30031"/>
<dbReference type="eggNOG" id="COG4715">
    <property type="taxonomic scope" value="Bacteria"/>
</dbReference>